<dbReference type="EMBL" id="NAJQ01001048">
    <property type="protein sequence ID" value="TKA62641.1"/>
    <property type="molecule type" value="Genomic_DNA"/>
</dbReference>
<gene>
    <name evidence="1" type="ORF">B0A55_11801</name>
</gene>
<keyword evidence="2" id="KW-1185">Reference proteome</keyword>
<dbReference type="Proteomes" id="UP000309340">
    <property type="component" value="Unassembled WGS sequence"/>
</dbReference>
<dbReference type="GO" id="GO:0001228">
    <property type="term" value="F:DNA-binding transcription activator activity, RNA polymerase II-specific"/>
    <property type="evidence" value="ECO:0007669"/>
    <property type="project" value="TreeGrafter"/>
</dbReference>
<name>A0A4U0WIL6_9PEZI</name>
<accession>A0A4U0WIL6</accession>
<dbReference type="STRING" id="329884.A0A4U0WIL6"/>
<evidence type="ECO:0000313" key="2">
    <source>
        <dbReference type="Proteomes" id="UP000309340"/>
    </source>
</evidence>
<proteinExistence type="predicted"/>
<dbReference type="PANTHER" id="PTHR47784">
    <property type="entry name" value="STEROL UPTAKE CONTROL PROTEIN 2"/>
    <property type="match status" value="1"/>
</dbReference>
<organism evidence="1 2">
    <name type="scientific">Friedmanniomyces simplex</name>
    <dbReference type="NCBI Taxonomy" id="329884"/>
    <lineage>
        <taxon>Eukaryota</taxon>
        <taxon>Fungi</taxon>
        <taxon>Dikarya</taxon>
        <taxon>Ascomycota</taxon>
        <taxon>Pezizomycotina</taxon>
        <taxon>Dothideomycetes</taxon>
        <taxon>Dothideomycetidae</taxon>
        <taxon>Mycosphaerellales</taxon>
        <taxon>Teratosphaeriaceae</taxon>
        <taxon>Friedmanniomyces</taxon>
    </lineage>
</organism>
<sequence>MHTMLAFSARHLASLHPERSDTYQHLAVTLQTQGITHFNAFLKVSDVNQSNCVAVLGFSSALGHHLLADILAVRDPGGLPAFIVHCVRCMEMNRGIYMIAKTAWPLLMGTELQSILLRSSEFTSRRPRGSHCDEVRQLVDGSRELPESDKLACRVAIRYLQIGFDAILDDEEECGYRYQMIFSWSMLASPEFTSLLASRGPEVSIILAYYALLLHFGRSMWQVGDAGRRILGMISDYLAVEWQHWLDYPKAMMAGSSGPAS</sequence>
<dbReference type="InterPro" id="IPR053157">
    <property type="entry name" value="Sterol_Uptake_Regulator"/>
</dbReference>
<comment type="caution">
    <text evidence="1">The sequence shown here is derived from an EMBL/GenBank/DDBJ whole genome shotgun (WGS) entry which is preliminary data.</text>
</comment>
<dbReference type="OrthoDB" id="4937900at2759"/>
<evidence type="ECO:0000313" key="1">
    <source>
        <dbReference type="EMBL" id="TKA62641.1"/>
    </source>
</evidence>
<dbReference type="AlphaFoldDB" id="A0A4U0WIL6"/>
<protein>
    <submittedName>
        <fullName evidence="1">Uncharacterized protein</fullName>
    </submittedName>
</protein>
<dbReference type="PANTHER" id="PTHR47784:SF4">
    <property type="entry name" value="ZN(II)2CYS6 TRANSCRIPTION FACTOR (EUROFUNG)"/>
    <property type="match status" value="1"/>
</dbReference>
<reference evidence="1 2" key="1">
    <citation type="submission" date="2017-03" db="EMBL/GenBank/DDBJ databases">
        <title>Genomes of endolithic fungi from Antarctica.</title>
        <authorList>
            <person name="Coleine C."/>
            <person name="Masonjones S."/>
            <person name="Stajich J.E."/>
        </authorList>
    </citation>
    <scope>NUCLEOTIDE SEQUENCE [LARGE SCALE GENOMIC DNA]</scope>
    <source>
        <strain evidence="1 2">CCFEE 5184</strain>
    </source>
</reference>